<feature type="transmembrane region" description="Helical" evidence="7">
    <location>
        <begin position="130"/>
        <end position="160"/>
    </location>
</feature>
<protein>
    <recommendedName>
        <fullName evidence="8">Rhodopsin domain-containing protein</fullName>
    </recommendedName>
</protein>
<gene>
    <name evidence="9" type="ORF">QBC42DRAFT_237940</name>
</gene>
<comment type="subcellular location">
    <subcellularLocation>
        <location evidence="1">Membrane</location>
        <topology evidence="1">Multi-pass membrane protein</topology>
    </subcellularLocation>
</comment>
<dbReference type="InterPro" id="IPR049326">
    <property type="entry name" value="Rhodopsin_dom_fungi"/>
</dbReference>
<dbReference type="InterPro" id="IPR052337">
    <property type="entry name" value="SAT4-like"/>
</dbReference>
<comment type="caution">
    <text evidence="9">The sequence shown here is derived from an EMBL/GenBank/DDBJ whole genome shotgun (WGS) entry which is preliminary data.</text>
</comment>
<proteinExistence type="inferred from homology"/>
<organism evidence="9 10">
    <name type="scientific">Cladorrhinum samala</name>
    <dbReference type="NCBI Taxonomy" id="585594"/>
    <lineage>
        <taxon>Eukaryota</taxon>
        <taxon>Fungi</taxon>
        <taxon>Dikarya</taxon>
        <taxon>Ascomycota</taxon>
        <taxon>Pezizomycotina</taxon>
        <taxon>Sordariomycetes</taxon>
        <taxon>Sordariomycetidae</taxon>
        <taxon>Sordariales</taxon>
        <taxon>Podosporaceae</taxon>
        <taxon>Cladorrhinum</taxon>
    </lineage>
</organism>
<feature type="transmembrane region" description="Helical" evidence="7">
    <location>
        <begin position="172"/>
        <end position="196"/>
    </location>
</feature>
<accession>A0AAV9HCD2</accession>
<evidence type="ECO:0000256" key="7">
    <source>
        <dbReference type="SAM" id="Phobius"/>
    </source>
</evidence>
<keyword evidence="2 7" id="KW-0812">Transmembrane</keyword>
<reference evidence="9" key="1">
    <citation type="journal article" date="2023" name="Mol. Phylogenet. Evol.">
        <title>Genome-scale phylogeny and comparative genomics of the fungal order Sordariales.</title>
        <authorList>
            <person name="Hensen N."/>
            <person name="Bonometti L."/>
            <person name="Westerberg I."/>
            <person name="Brannstrom I.O."/>
            <person name="Guillou S."/>
            <person name="Cros-Aarteil S."/>
            <person name="Calhoun S."/>
            <person name="Haridas S."/>
            <person name="Kuo A."/>
            <person name="Mondo S."/>
            <person name="Pangilinan J."/>
            <person name="Riley R."/>
            <person name="LaButti K."/>
            <person name="Andreopoulos B."/>
            <person name="Lipzen A."/>
            <person name="Chen C."/>
            <person name="Yan M."/>
            <person name="Daum C."/>
            <person name="Ng V."/>
            <person name="Clum A."/>
            <person name="Steindorff A."/>
            <person name="Ohm R.A."/>
            <person name="Martin F."/>
            <person name="Silar P."/>
            <person name="Natvig D.O."/>
            <person name="Lalanne C."/>
            <person name="Gautier V."/>
            <person name="Ament-Velasquez S.L."/>
            <person name="Kruys A."/>
            <person name="Hutchinson M.I."/>
            <person name="Powell A.J."/>
            <person name="Barry K."/>
            <person name="Miller A.N."/>
            <person name="Grigoriev I.V."/>
            <person name="Debuchy R."/>
            <person name="Gladieux P."/>
            <person name="Hiltunen Thoren M."/>
            <person name="Johannesson H."/>
        </authorList>
    </citation>
    <scope>NUCLEOTIDE SEQUENCE</scope>
    <source>
        <strain evidence="9">PSN324</strain>
    </source>
</reference>
<dbReference type="Pfam" id="PF20684">
    <property type="entry name" value="Fung_rhodopsin"/>
    <property type="match status" value="1"/>
</dbReference>
<reference evidence="9" key="2">
    <citation type="submission" date="2023-06" db="EMBL/GenBank/DDBJ databases">
        <authorList>
            <consortium name="Lawrence Berkeley National Laboratory"/>
            <person name="Mondo S.J."/>
            <person name="Hensen N."/>
            <person name="Bonometti L."/>
            <person name="Westerberg I."/>
            <person name="Brannstrom I.O."/>
            <person name="Guillou S."/>
            <person name="Cros-Aarteil S."/>
            <person name="Calhoun S."/>
            <person name="Haridas S."/>
            <person name="Kuo A."/>
            <person name="Pangilinan J."/>
            <person name="Riley R."/>
            <person name="Labutti K."/>
            <person name="Andreopoulos B."/>
            <person name="Lipzen A."/>
            <person name="Chen C."/>
            <person name="Yanf M."/>
            <person name="Daum C."/>
            <person name="Ng V."/>
            <person name="Clum A."/>
            <person name="Steindorff A."/>
            <person name="Ohm R."/>
            <person name="Martin F."/>
            <person name="Silar P."/>
            <person name="Natvig D."/>
            <person name="Lalanne C."/>
            <person name="Gautier V."/>
            <person name="Ament-Velasquez S.L."/>
            <person name="Kruys A."/>
            <person name="Hutchinson M.I."/>
            <person name="Powell A.J."/>
            <person name="Barry K."/>
            <person name="Miller A.N."/>
            <person name="Grigoriev I.V."/>
            <person name="Debuchy R."/>
            <person name="Gladieux P."/>
            <person name="Thoren M.H."/>
            <person name="Johannesson H."/>
        </authorList>
    </citation>
    <scope>NUCLEOTIDE SEQUENCE</scope>
    <source>
        <strain evidence="9">PSN324</strain>
    </source>
</reference>
<comment type="similarity">
    <text evidence="5">Belongs to the SAT4 family.</text>
</comment>
<feature type="transmembrane region" description="Helical" evidence="7">
    <location>
        <begin position="52"/>
        <end position="76"/>
    </location>
</feature>
<dbReference type="GO" id="GO:0016020">
    <property type="term" value="C:membrane"/>
    <property type="evidence" value="ECO:0007669"/>
    <property type="project" value="UniProtKB-SubCell"/>
</dbReference>
<dbReference type="AlphaFoldDB" id="A0AAV9HCD2"/>
<dbReference type="PANTHER" id="PTHR33048:SF47">
    <property type="entry name" value="INTEGRAL MEMBRANE PROTEIN-RELATED"/>
    <property type="match status" value="1"/>
</dbReference>
<evidence type="ECO:0000256" key="1">
    <source>
        <dbReference type="ARBA" id="ARBA00004141"/>
    </source>
</evidence>
<feature type="compositionally biased region" description="Basic and acidic residues" evidence="6">
    <location>
        <begin position="325"/>
        <end position="346"/>
    </location>
</feature>
<evidence type="ECO:0000256" key="2">
    <source>
        <dbReference type="ARBA" id="ARBA00022692"/>
    </source>
</evidence>
<feature type="transmembrane region" description="Helical" evidence="7">
    <location>
        <begin position="96"/>
        <end position="118"/>
    </location>
</feature>
<keyword evidence="4 7" id="KW-0472">Membrane</keyword>
<evidence type="ECO:0000256" key="4">
    <source>
        <dbReference type="ARBA" id="ARBA00023136"/>
    </source>
</evidence>
<dbReference type="PANTHER" id="PTHR33048">
    <property type="entry name" value="PTH11-LIKE INTEGRAL MEMBRANE PROTEIN (AFU_ORTHOLOGUE AFUA_5G11245)"/>
    <property type="match status" value="1"/>
</dbReference>
<keyword evidence="10" id="KW-1185">Reference proteome</keyword>
<feature type="region of interest" description="Disordered" evidence="6">
    <location>
        <begin position="290"/>
        <end position="346"/>
    </location>
</feature>
<feature type="compositionally biased region" description="Gly residues" evidence="6">
    <location>
        <begin position="418"/>
        <end position="427"/>
    </location>
</feature>
<feature type="transmembrane region" description="Helical" evidence="7">
    <location>
        <begin position="20"/>
        <end position="40"/>
    </location>
</feature>
<feature type="transmembrane region" description="Helical" evidence="7">
    <location>
        <begin position="248"/>
        <end position="267"/>
    </location>
</feature>
<dbReference type="Proteomes" id="UP001321749">
    <property type="component" value="Unassembled WGS sequence"/>
</dbReference>
<sequence>MAGPSPNPDLDGDSRVGEIIAILSVASILSTLVVSLRCYSRAVILRSFGLDDALIVPAQILTIATAVAIGLEAKYGLGRHVWMQPDEHLIPYLKSFYSSIIVYNVAVCMTKISILLQYKRIFPNPTLRKIIKYGLCFLILWGIMLCFLLPMVCIPVAAFWDPTVKGFCLDSGTIWYVMAGVNVVTDFAVFSIPIPVISTLHLPVRQKAMLLIVFTLGVFPCAVSIYRIRTLHAAALSVDPTWDNVDAATFSFLELSVGVIAICLPTLRPILVHSMPRIFGSLLRSEGHSAAGGTGARASRMPFGASGTDVGGGMSARRASMFKGTLRESDSTEGLRPDEPFTPRSRMEDDIEFGKVDVPASPPPTAKHVYSVSVVAGWQSQGVGELHRSGEKPGIKTTTVVTQQVSFAAFDEMERGQSSGGEGGFIYGSGDAPSKDTRPQ</sequence>
<feature type="domain" description="Rhodopsin" evidence="8">
    <location>
        <begin position="36"/>
        <end position="272"/>
    </location>
</feature>
<dbReference type="EMBL" id="MU865174">
    <property type="protein sequence ID" value="KAK4456711.1"/>
    <property type="molecule type" value="Genomic_DNA"/>
</dbReference>
<evidence type="ECO:0000313" key="9">
    <source>
        <dbReference type="EMBL" id="KAK4456711.1"/>
    </source>
</evidence>
<evidence type="ECO:0000256" key="5">
    <source>
        <dbReference type="ARBA" id="ARBA00038359"/>
    </source>
</evidence>
<feature type="region of interest" description="Disordered" evidence="6">
    <location>
        <begin position="414"/>
        <end position="440"/>
    </location>
</feature>
<evidence type="ECO:0000313" key="10">
    <source>
        <dbReference type="Proteomes" id="UP001321749"/>
    </source>
</evidence>
<keyword evidence="3 7" id="KW-1133">Transmembrane helix</keyword>
<evidence type="ECO:0000256" key="3">
    <source>
        <dbReference type="ARBA" id="ARBA00022989"/>
    </source>
</evidence>
<feature type="transmembrane region" description="Helical" evidence="7">
    <location>
        <begin position="208"/>
        <end position="228"/>
    </location>
</feature>
<evidence type="ECO:0000256" key="6">
    <source>
        <dbReference type="SAM" id="MobiDB-lite"/>
    </source>
</evidence>
<evidence type="ECO:0000259" key="8">
    <source>
        <dbReference type="Pfam" id="PF20684"/>
    </source>
</evidence>
<name>A0AAV9HCD2_9PEZI</name>